<protein>
    <submittedName>
        <fullName evidence="3">OLC1v1030784C1</fullName>
    </submittedName>
</protein>
<keyword evidence="1" id="KW-0677">Repeat</keyword>
<dbReference type="InterPro" id="IPR051222">
    <property type="entry name" value="PPR/CCM1_RNA-binding"/>
</dbReference>
<dbReference type="InterPro" id="IPR002885">
    <property type="entry name" value="PPR_rpt"/>
</dbReference>
<evidence type="ECO:0000256" key="2">
    <source>
        <dbReference type="PROSITE-ProRule" id="PRU00708"/>
    </source>
</evidence>
<organism evidence="3 4">
    <name type="scientific">Oldenlandia corymbosa var. corymbosa</name>
    <dbReference type="NCBI Taxonomy" id="529605"/>
    <lineage>
        <taxon>Eukaryota</taxon>
        <taxon>Viridiplantae</taxon>
        <taxon>Streptophyta</taxon>
        <taxon>Embryophyta</taxon>
        <taxon>Tracheophyta</taxon>
        <taxon>Spermatophyta</taxon>
        <taxon>Magnoliopsida</taxon>
        <taxon>eudicotyledons</taxon>
        <taxon>Gunneridae</taxon>
        <taxon>Pentapetalae</taxon>
        <taxon>asterids</taxon>
        <taxon>lamiids</taxon>
        <taxon>Gentianales</taxon>
        <taxon>Rubiaceae</taxon>
        <taxon>Rubioideae</taxon>
        <taxon>Spermacoceae</taxon>
        <taxon>Hedyotis-Oldenlandia complex</taxon>
        <taxon>Oldenlandia</taxon>
    </lineage>
</organism>
<keyword evidence="4" id="KW-1185">Reference proteome</keyword>
<gene>
    <name evidence="3" type="ORF">OLC1_LOCUS6020</name>
</gene>
<accession>A0AAV1CGT3</accession>
<sequence>MTFDCMERYGVQPDILAVNSLLSAICRENNQTAKASDFFERIKTKISPDAYSFAILLEGWEKEGNVVNAKSTFGEMVVRVGWSPGYVSAYDAFLMTLVGGNQFDEAMKFLKNDSADAILLWDTLVDGGLVPNLSMYKVMVELLCNNNDVDNAFRLLDVMIFHGAFPDSLTYNTIFEAIGMLFERDDPETAIEIWEYMVENHILPLEDSANALLIGLCDLDRATELRRYADEILDRRIRIYASTKGKLKSAFCKGNKNAREVYDYLSRKWKSS</sequence>
<dbReference type="Pfam" id="PF13041">
    <property type="entry name" value="PPR_2"/>
    <property type="match status" value="1"/>
</dbReference>
<dbReference type="PROSITE" id="PS51375">
    <property type="entry name" value="PPR"/>
    <property type="match status" value="1"/>
</dbReference>
<feature type="repeat" description="PPR" evidence="2">
    <location>
        <begin position="132"/>
        <end position="166"/>
    </location>
</feature>
<dbReference type="Gene3D" id="1.25.40.10">
    <property type="entry name" value="Tetratricopeptide repeat domain"/>
    <property type="match status" value="2"/>
</dbReference>
<evidence type="ECO:0000256" key="1">
    <source>
        <dbReference type="ARBA" id="ARBA00022737"/>
    </source>
</evidence>
<dbReference type="Proteomes" id="UP001161247">
    <property type="component" value="Chromosome 2"/>
</dbReference>
<dbReference type="InterPro" id="IPR011990">
    <property type="entry name" value="TPR-like_helical_dom_sf"/>
</dbReference>
<dbReference type="EMBL" id="OX459119">
    <property type="protein sequence ID" value="CAI9094946.1"/>
    <property type="molecule type" value="Genomic_DNA"/>
</dbReference>
<dbReference type="AlphaFoldDB" id="A0AAV1CGT3"/>
<reference evidence="3" key="1">
    <citation type="submission" date="2023-03" db="EMBL/GenBank/DDBJ databases">
        <authorList>
            <person name="Julca I."/>
        </authorList>
    </citation>
    <scope>NUCLEOTIDE SEQUENCE</scope>
</reference>
<dbReference type="PANTHER" id="PTHR47942">
    <property type="entry name" value="TETRATRICOPEPTIDE REPEAT (TPR)-LIKE SUPERFAMILY PROTEIN-RELATED"/>
    <property type="match status" value="1"/>
</dbReference>
<dbReference type="PANTHER" id="PTHR47942:SF28">
    <property type="entry name" value="OS04G0520900 PROTEIN"/>
    <property type="match status" value="1"/>
</dbReference>
<name>A0AAV1CGT3_OLDCO</name>
<proteinExistence type="predicted"/>
<evidence type="ECO:0000313" key="3">
    <source>
        <dbReference type="EMBL" id="CAI9094946.1"/>
    </source>
</evidence>
<dbReference type="Pfam" id="PF13812">
    <property type="entry name" value="PPR_3"/>
    <property type="match status" value="1"/>
</dbReference>
<evidence type="ECO:0000313" key="4">
    <source>
        <dbReference type="Proteomes" id="UP001161247"/>
    </source>
</evidence>